<organism evidence="2 3">
    <name type="scientific">Sphingomonas gei</name>
    <dbReference type="NCBI Taxonomy" id="1395960"/>
    <lineage>
        <taxon>Bacteria</taxon>
        <taxon>Pseudomonadati</taxon>
        <taxon>Pseudomonadota</taxon>
        <taxon>Alphaproteobacteria</taxon>
        <taxon>Sphingomonadales</taxon>
        <taxon>Sphingomonadaceae</taxon>
        <taxon>Sphingomonas</taxon>
    </lineage>
</organism>
<evidence type="ECO:0000313" key="2">
    <source>
        <dbReference type="EMBL" id="TGX48702.1"/>
    </source>
</evidence>
<feature type="region of interest" description="Disordered" evidence="1">
    <location>
        <begin position="103"/>
        <end position="127"/>
    </location>
</feature>
<evidence type="ECO:0000256" key="1">
    <source>
        <dbReference type="SAM" id="MobiDB-lite"/>
    </source>
</evidence>
<evidence type="ECO:0000313" key="3">
    <source>
        <dbReference type="Proteomes" id="UP000306147"/>
    </source>
</evidence>
<name>A0A4V6RB85_9SPHN</name>
<dbReference type="RefSeq" id="WP_135965737.1">
    <property type="nucleotide sequence ID" value="NZ_SRXT01000010.1"/>
</dbReference>
<dbReference type="OrthoDB" id="7510579at2"/>
<comment type="caution">
    <text evidence="2">The sequence shown here is derived from an EMBL/GenBank/DDBJ whole genome shotgun (WGS) entry which is preliminary data.</text>
</comment>
<reference evidence="2 3" key="1">
    <citation type="submission" date="2019-04" db="EMBL/GenBank/DDBJ databases">
        <title>Sphingomonas psychrotolerans sp. nov., isolated from soil in the Tianshan Mountains, Xinjiang, China.</title>
        <authorList>
            <person name="Luo Y."/>
            <person name="Sheng H."/>
        </authorList>
    </citation>
    <scope>NUCLEOTIDE SEQUENCE [LARGE SCALE GENOMIC DNA]</scope>
    <source>
        <strain evidence="2 3">ZFGT-11</strain>
    </source>
</reference>
<gene>
    <name evidence="2" type="ORF">E5A73_20570</name>
</gene>
<protein>
    <submittedName>
        <fullName evidence="2">Uncharacterized protein</fullName>
    </submittedName>
</protein>
<dbReference type="EMBL" id="SRXT01000010">
    <property type="protein sequence ID" value="TGX48702.1"/>
    <property type="molecule type" value="Genomic_DNA"/>
</dbReference>
<dbReference type="AlphaFoldDB" id="A0A4V6RB85"/>
<keyword evidence="3" id="KW-1185">Reference proteome</keyword>
<sequence>MIAKFAVAGLVSALGLSTLFWLQPAGTQATAPPPAAPSSPVAATPSQATSAAVMLPARLLECRLGRITNFDPSREQKPSEFKYEGSHPFVLFLPPIPVRTAEPPRSTLPPEPVDPRTRIVADPDGISAGAAGRPFERVVDYWPERVEMTTPAGGGAVNMIILQQSEAMPGLIDMFMTRATDAVTWDQAHLYSGQCKLAPNGAAPAL</sequence>
<proteinExistence type="predicted"/>
<dbReference type="Proteomes" id="UP000306147">
    <property type="component" value="Unassembled WGS sequence"/>
</dbReference>
<accession>A0A4V6RB85</accession>